<evidence type="ECO:0000256" key="3">
    <source>
        <dbReference type="ARBA" id="ARBA00022670"/>
    </source>
</evidence>
<feature type="domain" description="LD-carboxypeptidase N-terminal" evidence="7">
    <location>
        <begin position="12"/>
        <end position="127"/>
    </location>
</feature>
<dbReference type="Pfam" id="PF02016">
    <property type="entry name" value="Peptidase_S66"/>
    <property type="match status" value="1"/>
</dbReference>
<gene>
    <name evidence="9" type="ORF">HBE96_02850</name>
</gene>
<dbReference type="GO" id="GO:0006508">
    <property type="term" value="P:proteolysis"/>
    <property type="evidence" value="ECO:0007669"/>
    <property type="project" value="UniProtKB-KW"/>
</dbReference>
<dbReference type="InterPro" id="IPR027478">
    <property type="entry name" value="LdcA_N"/>
</dbReference>
<dbReference type="InterPro" id="IPR003507">
    <property type="entry name" value="S66_fam"/>
</dbReference>
<name>A0A7Y0HL85_9CLOT</name>
<keyword evidence="5" id="KW-0720">Serine protease</keyword>
<dbReference type="AlphaFoldDB" id="A0A7Y0HL85"/>
<dbReference type="InterPro" id="IPR040921">
    <property type="entry name" value="Peptidase_S66C"/>
</dbReference>
<organism evidence="9 10">
    <name type="scientific">Clostridium muellerianum</name>
    <dbReference type="NCBI Taxonomy" id="2716538"/>
    <lineage>
        <taxon>Bacteria</taxon>
        <taxon>Bacillati</taxon>
        <taxon>Bacillota</taxon>
        <taxon>Clostridia</taxon>
        <taxon>Eubacteriales</taxon>
        <taxon>Clostridiaceae</taxon>
        <taxon>Clostridium</taxon>
    </lineage>
</organism>
<dbReference type="Proteomes" id="UP000537131">
    <property type="component" value="Unassembled WGS sequence"/>
</dbReference>
<evidence type="ECO:0000259" key="8">
    <source>
        <dbReference type="Pfam" id="PF17676"/>
    </source>
</evidence>
<dbReference type="Pfam" id="PF17676">
    <property type="entry name" value="Peptidase_S66C"/>
    <property type="match status" value="1"/>
</dbReference>
<evidence type="ECO:0000256" key="4">
    <source>
        <dbReference type="ARBA" id="ARBA00022801"/>
    </source>
</evidence>
<dbReference type="GO" id="GO:0008236">
    <property type="term" value="F:serine-type peptidase activity"/>
    <property type="evidence" value="ECO:0007669"/>
    <property type="project" value="UniProtKB-KW"/>
</dbReference>
<dbReference type="PIRSF" id="PIRSF028757">
    <property type="entry name" value="LD-carboxypeptidase"/>
    <property type="match status" value="1"/>
</dbReference>
<feature type="active site" description="Nucleophile" evidence="6">
    <location>
        <position position="108"/>
    </location>
</feature>
<dbReference type="RefSeq" id="WP_169296256.1">
    <property type="nucleotide sequence ID" value="NZ_JABBNI010000006.1"/>
</dbReference>
<keyword evidence="3" id="KW-0645">Protease</keyword>
<keyword evidence="4" id="KW-0378">Hydrolase</keyword>
<dbReference type="GO" id="GO:0004180">
    <property type="term" value="F:carboxypeptidase activity"/>
    <property type="evidence" value="ECO:0007669"/>
    <property type="project" value="UniProtKB-KW"/>
</dbReference>
<evidence type="ECO:0000256" key="6">
    <source>
        <dbReference type="PIRSR" id="PIRSR028757-1"/>
    </source>
</evidence>
<comment type="caution">
    <text evidence="9">The sequence shown here is derived from an EMBL/GenBank/DDBJ whole genome shotgun (WGS) entry which is preliminary data.</text>
</comment>
<protein>
    <submittedName>
        <fullName evidence="9">LD-carboxypeptidase</fullName>
    </submittedName>
</protein>
<accession>A0A7Y0HL85</accession>
<evidence type="ECO:0000313" key="9">
    <source>
        <dbReference type="EMBL" id="NMM61649.1"/>
    </source>
</evidence>
<feature type="domain" description="LD-carboxypeptidase C-terminal" evidence="8">
    <location>
        <begin position="175"/>
        <end position="291"/>
    </location>
</feature>
<reference evidence="9 10" key="1">
    <citation type="submission" date="2020-06" db="EMBL/GenBank/DDBJ databases">
        <title>Complete Genome Sequence of Clostridium muelleri sp. nov. P21T, an Acid-Alcohol Producing Acetogen Isolated from Old Hay.</title>
        <authorList>
            <person name="Duncan K.E."/>
            <person name="Tanner R.S."/>
        </authorList>
    </citation>
    <scope>NUCLEOTIDE SEQUENCE [LARGE SCALE GENOMIC DNA]</scope>
    <source>
        <strain evidence="9 10">P21</strain>
    </source>
</reference>
<dbReference type="CDD" id="cd07025">
    <property type="entry name" value="Peptidase_S66"/>
    <property type="match status" value="1"/>
</dbReference>
<dbReference type="Gene3D" id="3.40.50.10740">
    <property type="entry name" value="Class I glutamine amidotransferase-like"/>
    <property type="match status" value="1"/>
</dbReference>
<dbReference type="InterPro" id="IPR027461">
    <property type="entry name" value="Carboxypeptidase_A_C_sf"/>
</dbReference>
<dbReference type="InterPro" id="IPR040449">
    <property type="entry name" value="Peptidase_S66_N"/>
</dbReference>
<feature type="active site" description="Charge relay system" evidence="6">
    <location>
        <position position="276"/>
    </location>
</feature>
<proteinExistence type="inferred from homology"/>
<comment type="similarity">
    <text evidence="1">Belongs to the peptidase S66 family.</text>
</comment>
<dbReference type="EMBL" id="JABBNI010000006">
    <property type="protein sequence ID" value="NMM61649.1"/>
    <property type="molecule type" value="Genomic_DNA"/>
</dbReference>
<feature type="active site" description="Charge relay system" evidence="6">
    <location>
        <position position="206"/>
    </location>
</feature>
<dbReference type="Gene3D" id="3.50.30.60">
    <property type="entry name" value="LD-carboxypeptidase A C-terminal domain-like"/>
    <property type="match status" value="1"/>
</dbReference>
<evidence type="ECO:0000259" key="7">
    <source>
        <dbReference type="Pfam" id="PF02016"/>
    </source>
</evidence>
<evidence type="ECO:0000256" key="2">
    <source>
        <dbReference type="ARBA" id="ARBA00022645"/>
    </source>
</evidence>
<dbReference type="PANTHER" id="PTHR30237:SF2">
    <property type="entry name" value="MUREIN TETRAPEPTIDE CARBOXYPEPTIDASE"/>
    <property type="match status" value="1"/>
</dbReference>
<keyword evidence="2 9" id="KW-0121">Carboxypeptidase</keyword>
<evidence type="ECO:0000256" key="1">
    <source>
        <dbReference type="ARBA" id="ARBA00010233"/>
    </source>
</evidence>
<evidence type="ECO:0000256" key="5">
    <source>
        <dbReference type="ARBA" id="ARBA00022825"/>
    </source>
</evidence>
<keyword evidence="10" id="KW-1185">Reference proteome</keyword>
<dbReference type="InterPro" id="IPR029062">
    <property type="entry name" value="Class_I_gatase-like"/>
</dbReference>
<sequence>MIAERLKFGDTIGLVSPAGADNPDSIKKSISFFKSLGFNIKEGEHIYDKYGYFAGNDKDRAEDFTNMFLDEDIDMVLCIRGGYGAMRILPLIDFNVIRENPKIFAGFSDITTLLNTISSKCNLVTFHSPMFNSNFSDKITLESFLYSIMNAYNPYDIKNPEGFNTECFSNVPSITGELVGGNLALISSTLGTPYEIDTKNKILFIEDVSEEPYRIDRMLTQLILSGKLQQCRGFILGQFTNCSLPHYERSLTLKEVIEDRILSLNKPTVLNFQSGHSYPKLTLPIGAQIKLDCKSGIIHVLHGVIN</sequence>
<dbReference type="PANTHER" id="PTHR30237">
    <property type="entry name" value="MURAMOYLTETRAPEPTIDE CARBOXYPEPTIDASE"/>
    <property type="match status" value="1"/>
</dbReference>
<dbReference type="SUPFAM" id="SSF52317">
    <property type="entry name" value="Class I glutamine amidotransferase-like"/>
    <property type="match status" value="1"/>
</dbReference>
<evidence type="ECO:0000313" key="10">
    <source>
        <dbReference type="Proteomes" id="UP000537131"/>
    </source>
</evidence>
<dbReference type="SUPFAM" id="SSF141986">
    <property type="entry name" value="LD-carboxypeptidase A C-terminal domain-like"/>
    <property type="match status" value="1"/>
</dbReference>